<keyword evidence="7" id="KW-1185">Reference proteome</keyword>
<evidence type="ECO:0000256" key="1">
    <source>
        <dbReference type="ARBA" id="ARBA00022669"/>
    </source>
</evidence>
<dbReference type="AlphaFoldDB" id="A0A814V427"/>
<dbReference type="PANTHER" id="PTHR31836">
    <property type="match status" value="1"/>
</dbReference>
<dbReference type="InterPro" id="IPR009009">
    <property type="entry name" value="RlpA-like_DPBB"/>
</dbReference>
<dbReference type="PANTHER" id="PTHR31836:SF28">
    <property type="entry name" value="SRCR DOMAIN-CONTAINING PROTEIN-RELATED"/>
    <property type="match status" value="1"/>
</dbReference>
<keyword evidence="1 3" id="KW-0147">Chitin-binding</keyword>
<name>A0A814V427_9BILA</name>
<dbReference type="Gene3D" id="2.40.40.10">
    <property type="entry name" value="RlpA-like domain"/>
    <property type="match status" value="1"/>
</dbReference>
<comment type="caution">
    <text evidence="5">The sequence shown here is derived from an EMBL/GenBank/DDBJ whole genome shotgun (WGS) entry which is preliminary data.</text>
</comment>
<proteinExistence type="predicted"/>
<dbReference type="PRINTS" id="PR00451">
    <property type="entry name" value="CHITINBINDNG"/>
</dbReference>
<gene>
    <name evidence="5" type="ORF">GPM918_LOCUS22846</name>
    <name evidence="6" type="ORF">SRO942_LOCUS22844</name>
</gene>
<comment type="caution">
    <text evidence="3">Lacks conserved residue(s) required for the propagation of feature annotation.</text>
</comment>
<dbReference type="InterPro" id="IPR051477">
    <property type="entry name" value="Expansin_CellWall"/>
</dbReference>
<dbReference type="GO" id="GO:0008061">
    <property type="term" value="F:chitin binding"/>
    <property type="evidence" value="ECO:0007669"/>
    <property type="project" value="UniProtKB-UniRule"/>
</dbReference>
<keyword evidence="2" id="KW-0732">Signal</keyword>
<dbReference type="CDD" id="cd06921">
    <property type="entry name" value="ChtBD1_GH19_hevein"/>
    <property type="match status" value="1"/>
</dbReference>
<dbReference type="InterPro" id="IPR036861">
    <property type="entry name" value="Endochitinase-like_sf"/>
</dbReference>
<protein>
    <recommendedName>
        <fullName evidence="4">Chitin-binding type-1 domain-containing protein</fullName>
    </recommendedName>
</protein>
<keyword evidence="3" id="KW-1015">Disulfide bond</keyword>
<organism evidence="5 7">
    <name type="scientific">Didymodactylos carnosus</name>
    <dbReference type="NCBI Taxonomy" id="1234261"/>
    <lineage>
        <taxon>Eukaryota</taxon>
        <taxon>Metazoa</taxon>
        <taxon>Spiralia</taxon>
        <taxon>Gnathifera</taxon>
        <taxon>Rotifera</taxon>
        <taxon>Eurotatoria</taxon>
        <taxon>Bdelloidea</taxon>
        <taxon>Philodinida</taxon>
        <taxon>Philodinidae</taxon>
        <taxon>Didymodactylos</taxon>
    </lineage>
</organism>
<dbReference type="Pfam" id="PF00187">
    <property type="entry name" value="Chitin_bind_1"/>
    <property type="match status" value="1"/>
</dbReference>
<dbReference type="PROSITE" id="PS00026">
    <property type="entry name" value="CHIT_BIND_I_1"/>
    <property type="match status" value="1"/>
</dbReference>
<dbReference type="Gene3D" id="3.30.60.10">
    <property type="entry name" value="Endochitinase-like"/>
    <property type="match status" value="1"/>
</dbReference>
<sequence>MACLLCKLRLGLSNTVLRLLFELPDKRAVSQVIESARKVLLESFVPDHLAFSHINCRQIIDNHTTTIARELMGGRIDTLVLVIDGTYIYIQVNGKNDVFVVDRDFRDSFGAMHALGLDVAMPPFLDGQKQFSTSSANKSRCITKFSIEQYKMGRYNKICISFCLLLIFCYIIGNEGACNCPSGMCCSKWGWCGHGAAYCGDGCQSGPCDRGGSGQPSGSYRGRCTYYNVNVGYTACGTRHGDHEHIVAMNAAQFDPYTPNGNPNRNSLCNRKIQVNGPRGSVEVRVVDRCPGCPSGGLDLSPAAFRKVAGNLDVGVVQVTWRWK</sequence>
<dbReference type="InterPro" id="IPR036908">
    <property type="entry name" value="RlpA-like_sf"/>
</dbReference>
<accession>A0A814V427</accession>
<feature type="disulfide bond" evidence="3">
    <location>
        <begin position="185"/>
        <end position="199"/>
    </location>
</feature>
<reference evidence="5" key="1">
    <citation type="submission" date="2021-02" db="EMBL/GenBank/DDBJ databases">
        <authorList>
            <person name="Nowell W R."/>
        </authorList>
    </citation>
    <scope>NUCLEOTIDE SEQUENCE</scope>
</reference>
<evidence type="ECO:0000256" key="2">
    <source>
        <dbReference type="ARBA" id="ARBA00022729"/>
    </source>
</evidence>
<feature type="domain" description="Chitin-binding type-1" evidence="4">
    <location>
        <begin position="175"/>
        <end position="210"/>
    </location>
</feature>
<dbReference type="PROSITE" id="PS50941">
    <property type="entry name" value="CHIT_BIND_I_2"/>
    <property type="match status" value="1"/>
</dbReference>
<evidence type="ECO:0000313" key="6">
    <source>
        <dbReference type="EMBL" id="CAF3948164.1"/>
    </source>
</evidence>
<dbReference type="EMBL" id="CAJOBC010007949">
    <property type="protein sequence ID" value="CAF3948164.1"/>
    <property type="molecule type" value="Genomic_DNA"/>
</dbReference>
<dbReference type="Proteomes" id="UP000681722">
    <property type="component" value="Unassembled WGS sequence"/>
</dbReference>
<dbReference type="EMBL" id="CAJNOQ010007949">
    <property type="protein sequence ID" value="CAF1183871.1"/>
    <property type="molecule type" value="Genomic_DNA"/>
</dbReference>
<evidence type="ECO:0000259" key="4">
    <source>
        <dbReference type="PROSITE" id="PS50941"/>
    </source>
</evidence>
<dbReference type="SUPFAM" id="SSF50685">
    <property type="entry name" value="Barwin-like endoglucanases"/>
    <property type="match status" value="1"/>
</dbReference>
<dbReference type="OrthoDB" id="9983485at2759"/>
<dbReference type="SMART" id="SM00270">
    <property type="entry name" value="ChtBD1"/>
    <property type="match status" value="1"/>
</dbReference>
<dbReference type="Pfam" id="PF03330">
    <property type="entry name" value="DPBB_1"/>
    <property type="match status" value="1"/>
</dbReference>
<evidence type="ECO:0000256" key="3">
    <source>
        <dbReference type="PROSITE-ProRule" id="PRU00261"/>
    </source>
</evidence>
<dbReference type="CDD" id="cd22191">
    <property type="entry name" value="DPBB_RlpA_EXP_N-like"/>
    <property type="match status" value="1"/>
</dbReference>
<feature type="disulfide bond" evidence="3">
    <location>
        <begin position="180"/>
        <end position="192"/>
    </location>
</feature>
<dbReference type="InterPro" id="IPR018371">
    <property type="entry name" value="Chitin-binding_1_CS"/>
</dbReference>
<evidence type="ECO:0000313" key="7">
    <source>
        <dbReference type="Proteomes" id="UP000663829"/>
    </source>
</evidence>
<dbReference type="Proteomes" id="UP000663829">
    <property type="component" value="Unassembled WGS sequence"/>
</dbReference>
<dbReference type="SUPFAM" id="SSF57016">
    <property type="entry name" value="Plant lectins/antimicrobial peptides"/>
    <property type="match status" value="1"/>
</dbReference>
<dbReference type="InterPro" id="IPR001002">
    <property type="entry name" value="Chitin-bd_1"/>
</dbReference>
<evidence type="ECO:0000313" key="5">
    <source>
        <dbReference type="EMBL" id="CAF1183871.1"/>
    </source>
</evidence>